<feature type="domain" description="Glutamine amidotransferase" evidence="1">
    <location>
        <begin position="49"/>
        <end position="188"/>
    </location>
</feature>
<sequence length="238" mass="26633">MSKTILLVTHEETVASDYGYVAEYLNELGHTVIHHEVLNATQHYDGFLPANTNFPSLDGVDSVIIFGSFTHAYNPATRAWVEEEIEFIRTIRERGIPYLGICFGAQLLAEVLGGRTIKAERMEVGMIEFDTSAGCPTAPGPWFSWHNDIVELPDDVEILARSEIAPQVFKAGNSLGVQFHPEVTTELMNEWLRVGGDELTGTYTADEFRKEWDAKGKYAQAHGRELIDWFLTVEPVTA</sequence>
<accession>A0A173LZ31</accession>
<dbReference type="Pfam" id="PF00117">
    <property type="entry name" value="GATase"/>
    <property type="match status" value="1"/>
</dbReference>
<dbReference type="SUPFAM" id="SSF52317">
    <property type="entry name" value="Class I glutamine amidotransferase-like"/>
    <property type="match status" value="1"/>
</dbReference>
<reference evidence="2 3" key="1">
    <citation type="journal article" date="2016" name="Genome Announc.">
        <title>Complete Genome Sequence of Aurantimicrobium minutum Type Strain KNCT, a Planktonic Ultramicrobacterium Isolated from River Water.</title>
        <authorList>
            <person name="Nakai R."/>
            <person name="Fujisawa T."/>
            <person name="Nakamura Y."/>
            <person name="Nishide H."/>
            <person name="Uchiyama I."/>
            <person name="Baba T."/>
            <person name="Toyoda A."/>
            <person name="Fujiyama A."/>
            <person name="Naganuma T."/>
            <person name="Niki H."/>
        </authorList>
    </citation>
    <scope>NUCLEOTIDE SEQUENCE [LARGE SCALE GENOMIC DNA]</scope>
    <source>
        <strain evidence="2 3">KNC</strain>
    </source>
</reference>
<gene>
    <name evidence="2" type="ORF">AUMI_115720</name>
</gene>
<dbReference type="AlphaFoldDB" id="A0A173LZ31"/>
<evidence type="ECO:0000313" key="2">
    <source>
        <dbReference type="EMBL" id="BAV00115.1"/>
    </source>
</evidence>
<dbReference type="InterPro" id="IPR044992">
    <property type="entry name" value="ChyE-like"/>
</dbReference>
<dbReference type="PROSITE" id="PS51273">
    <property type="entry name" value="GATASE_TYPE_1"/>
    <property type="match status" value="1"/>
</dbReference>
<organism evidence="2 3">
    <name type="scientific">Aurantimicrobium minutum</name>
    <dbReference type="NCBI Taxonomy" id="708131"/>
    <lineage>
        <taxon>Bacteria</taxon>
        <taxon>Bacillati</taxon>
        <taxon>Actinomycetota</taxon>
        <taxon>Actinomycetes</taxon>
        <taxon>Micrococcales</taxon>
        <taxon>Microbacteriaceae</taxon>
        <taxon>Aurantimicrobium</taxon>
    </lineage>
</organism>
<protein>
    <submittedName>
        <fullName evidence="2">Class-III aminotransferase</fullName>
    </submittedName>
</protein>
<dbReference type="PANTHER" id="PTHR42695">
    <property type="entry name" value="GLUTAMINE AMIDOTRANSFERASE YLR126C-RELATED"/>
    <property type="match status" value="1"/>
</dbReference>
<dbReference type="RefSeq" id="WP_172418293.1">
    <property type="nucleotide sequence ID" value="NZ_AP017457.1"/>
</dbReference>
<evidence type="ECO:0000259" key="1">
    <source>
        <dbReference type="Pfam" id="PF00117"/>
    </source>
</evidence>
<dbReference type="PANTHER" id="PTHR42695:SF5">
    <property type="entry name" value="GLUTAMINE AMIDOTRANSFERASE YLR126C-RELATED"/>
    <property type="match status" value="1"/>
</dbReference>
<dbReference type="KEGG" id="amin:AUMI_115720"/>
<proteinExistence type="predicted"/>
<dbReference type="CDD" id="cd01741">
    <property type="entry name" value="GATase1_1"/>
    <property type="match status" value="1"/>
</dbReference>
<dbReference type="GO" id="GO:0008483">
    <property type="term" value="F:transaminase activity"/>
    <property type="evidence" value="ECO:0007669"/>
    <property type="project" value="UniProtKB-KW"/>
</dbReference>
<keyword evidence="2" id="KW-0808">Transferase</keyword>
<dbReference type="EMBL" id="AP017457">
    <property type="protein sequence ID" value="BAV00115.1"/>
    <property type="molecule type" value="Genomic_DNA"/>
</dbReference>
<dbReference type="GO" id="GO:0005829">
    <property type="term" value="C:cytosol"/>
    <property type="evidence" value="ECO:0007669"/>
    <property type="project" value="TreeGrafter"/>
</dbReference>
<dbReference type="InterPro" id="IPR017926">
    <property type="entry name" value="GATASE"/>
</dbReference>
<dbReference type="GeneID" id="80452767"/>
<dbReference type="Gene3D" id="3.40.50.880">
    <property type="match status" value="1"/>
</dbReference>
<evidence type="ECO:0000313" key="3">
    <source>
        <dbReference type="Proteomes" id="UP000243847"/>
    </source>
</evidence>
<name>A0A173LZ31_9MICO</name>
<dbReference type="InterPro" id="IPR029062">
    <property type="entry name" value="Class_I_gatase-like"/>
</dbReference>
<dbReference type="Proteomes" id="UP000243847">
    <property type="component" value="Chromosome sequence1"/>
</dbReference>
<keyword evidence="2" id="KW-0032">Aminotransferase</keyword>